<dbReference type="InterPro" id="IPR017930">
    <property type="entry name" value="Myb_dom"/>
</dbReference>
<sequence>MHEGENRLSTRQKLKRGLWSPEEDEKLLNYITTNGHHGCWSSVPNLAGLQRCGKSCRWAQIASYLPGRTDSAVKNFWNSNTKKELVQSQLQTVTEQGGPVDGPLPLVKHDQETENEVDLPPLPPSFMREYFGPILDQYWGPNHLITQTGSKSDSMDLITNSQPNIQFIGHNFNSV</sequence>
<proteinExistence type="predicted"/>
<keyword evidence="2" id="KW-0677">Repeat</keyword>
<organism evidence="9 10">
    <name type="scientific">Artemisia annua</name>
    <name type="common">Sweet wormwood</name>
    <dbReference type="NCBI Taxonomy" id="35608"/>
    <lineage>
        <taxon>Eukaryota</taxon>
        <taxon>Viridiplantae</taxon>
        <taxon>Streptophyta</taxon>
        <taxon>Embryophyta</taxon>
        <taxon>Tracheophyta</taxon>
        <taxon>Spermatophyta</taxon>
        <taxon>Magnoliopsida</taxon>
        <taxon>eudicotyledons</taxon>
        <taxon>Gunneridae</taxon>
        <taxon>Pentapetalae</taxon>
        <taxon>asterids</taxon>
        <taxon>campanulids</taxon>
        <taxon>Asterales</taxon>
        <taxon>Asteraceae</taxon>
        <taxon>Asteroideae</taxon>
        <taxon>Anthemideae</taxon>
        <taxon>Artemisiinae</taxon>
        <taxon>Artemisia</taxon>
    </lineage>
</organism>
<keyword evidence="4 9" id="KW-0238">DNA-binding</keyword>
<dbReference type="PANTHER" id="PTHR47997:SF87">
    <property type="entry name" value="TRANSCRIPTION FACTOR MYB26"/>
    <property type="match status" value="1"/>
</dbReference>
<dbReference type="SUPFAM" id="SSF46689">
    <property type="entry name" value="Homeodomain-like"/>
    <property type="match status" value="1"/>
</dbReference>
<dbReference type="GO" id="GO:0003677">
    <property type="term" value="F:DNA binding"/>
    <property type="evidence" value="ECO:0007669"/>
    <property type="project" value="UniProtKB-KW"/>
</dbReference>
<evidence type="ECO:0000259" key="7">
    <source>
        <dbReference type="PROSITE" id="PS50090"/>
    </source>
</evidence>
<reference evidence="9 10" key="1">
    <citation type="journal article" date="2018" name="Mol. Plant">
        <title>The genome of Artemisia annua provides insight into the evolution of Asteraceae family and artemisinin biosynthesis.</title>
        <authorList>
            <person name="Shen Q."/>
            <person name="Zhang L."/>
            <person name="Liao Z."/>
            <person name="Wang S."/>
            <person name="Yan T."/>
            <person name="Shi P."/>
            <person name="Liu M."/>
            <person name="Fu X."/>
            <person name="Pan Q."/>
            <person name="Wang Y."/>
            <person name="Lv Z."/>
            <person name="Lu X."/>
            <person name="Zhang F."/>
            <person name="Jiang W."/>
            <person name="Ma Y."/>
            <person name="Chen M."/>
            <person name="Hao X."/>
            <person name="Li L."/>
            <person name="Tang Y."/>
            <person name="Lv G."/>
            <person name="Zhou Y."/>
            <person name="Sun X."/>
            <person name="Brodelius P.E."/>
            <person name="Rose J.K.C."/>
            <person name="Tang K."/>
        </authorList>
    </citation>
    <scope>NUCLEOTIDE SEQUENCE [LARGE SCALE GENOMIC DNA]</scope>
    <source>
        <strain evidence="10">cv. Huhao1</strain>
        <tissue evidence="9">Leaf</tissue>
    </source>
</reference>
<evidence type="ECO:0000313" key="10">
    <source>
        <dbReference type="Proteomes" id="UP000245207"/>
    </source>
</evidence>
<name>A0A2U1KHM3_ARTAN</name>
<dbReference type="InterPro" id="IPR051953">
    <property type="entry name" value="Plant_SW-associated_TFs"/>
</dbReference>
<dbReference type="PANTHER" id="PTHR47997">
    <property type="entry name" value="MYB DOMAIN PROTEIN 55"/>
    <property type="match status" value="1"/>
</dbReference>
<dbReference type="GO" id="GO:0005634">
    <property type="term" value="C:nucleus"/>
    <property type="evidence" value="ECO:0007669"/>
    <property type="project" value="UniProtKB-SubCell"/>
</dbReference>
<dbReference type="PROSITE" id="PS51294">
    <property type="entry name" value="HTH_MYB"/>
    <property type="match status" value="1"/>
</dbReference>
<dbReference type="SMART" id="SM00717">
    <property type="entry name" value="SANT"/>
    <property type="match status" value="1"/>
</dbReference>
<dbReference type="OrthoDB" id="2143914at2759"/>
<keyword evidence="5" id="KW-0804">Transcription</keyword>
<gene>
    <name evidence="9" type="ORF">CTI12_AA592610</name>
</gene>
<protein>
    <submittedName>
        <fullName evidence="9">Homeodomain-like protein</fullName>
    </submittedName>
</protein>
<evidence type="ECO:0000256" key="3">
    <source>
        <dbReference type="ARBA" id="ARBA00023015"/>
    </source>
</evidence>
<keyword evidence="9" id="KW-0371">Homeobox</keyword>
<comment type="subcellular location">
    <subcellularLocation>
        <location evidence="1">Nucleus</location>
    </subcellularLocation>
</comment>
<dbReference type="AlphaFoldDB" id="A0A2U1KHM3"/>
<dbReference type="STRING" id="35608.A0A2U1KHM3"/>
<accession>A0A2U1KHM3</accession>
<evidence type="ECO:0000256" key="5">
    <source>
        <dbReference type="ARBA" id="ARBA00023163"/>
    </source>
</evidence>
<evidence type="ECO:0000256" key="2">
    <source>
        <dbReference type="ARBA" id="ARBA00022737"/>
    </source>
</evidence>
<evidence type="ECO:0000256" key="1">
    <source>
        <dbReference type="ARBA" id="ARBA00004123"/>
    </source>
</evidence>
<dbReference type="PROSITE" id="PS50090">
    <property type="entry name" value="MYB_LIKE"/>
    <property type="match status" value="1"/>
</dbReference>
<dbReference type="InterPro" id="IPR009057">
    <property type="entry name" value="Homeodomain-like_sf"/>
</dbReference>
<evidence type="ECO:0000313" key="9">
    <source>
        <dbReference type="EMBL" id="PWA36252.1"/>
    </source>
</evidence>
<feature type="domain" description="Myb-like" evidence="7">
    <location>
        <begin position="11"/>
        <end position="81"/>
    </location>
</feature>
<evidence type="ECO:0000256" key="4">
    <source>
        <dbReference type="ARBA" id="ARBA00023125"/>
    </source>
</evidence>
<dbReference type="Pfam" id="PF00249">
    <property type="entry name" value="Myb_DNA-binding"/>
    <property type="match status" value="1"/>
</dbReference>
<feature type="domain" description="HTH myb-type" evidence="8">
    <location>
        <begin position="11"/>
        <end position="85"/>
    </location>
</feature>
<dbReference type="CDD" id="cd00167">
    <property type="entry name" value="SANT"/>
    <property type="match status" value="1"/>
</dbReference>
<keyword evidence="10" id="KW-1185">Reference proteome</keyword>
<dbReference type="EMBL" id="PKPP01018505">
    <property type="protein sequence ID" value="PWA36252.1"/>
    <property type="molecule type" value="Genomic_DNA"/>
</dbReference>
<dbReference type="Gene3D" id="1.10.10.60">
    <property type="entry name" value="Homeodomain-like"/>
    <property type="match status" value="2"/>
</dbReference>
<dbReference type="Proteomes" id="UP000245207">
    <property type="component" value="Unassembled WGS sequence"/>
</dbReference>
<keyword evidence="3" id="KW-0805">Transcription regulation</keyword>
<dbReference type="InterPro" id="IPR001005">
    <property type="entry name" value="SANT/Myb"/>
</dbReference>
<comment type="caution">
    <text evidence="9">The sequence shown here is derived from an EMBL/GenBank/DDBJ whole genome shotgun (WGS) entry which is preliminary data.</text>
</comment>
<keyword evidence="6" id="KW-0539">Nucleus</keyword>
<evidence type="ECO:0000256" key="6">
    <source>
        <dbReference type="ARBA" id="ARBA00023242"/>
    </source>
</evidence>
<evidence type="ECO:0000259" key="8">
    <source>
        <dbReference type="PROSITE" id="PS51294"/>
    </source>
</evidence>